<keyword evidence="2" id="KW-0288">FMN</keyword>
<evidence type="ECO:0000256" key="3">
    <source>
        <dbReference type="ARBA" id="ARBA00022991"/>
    </source>
</evidence>
<feature type="compositionally biased region" description="Low complexity" evidence="4">
    <location>
        <begin position="547"/>
        <end position="567"/>
    </location>
</feature>
<dbReference type="VEuPathDB" id="FungiDB:BD410DRAFT_646025"/>
<feature type="compositionally biased region" description="Basic residues" evidence="4">
    <location>
        <begin position="589"/>
        <end position="599"/>
    </location>
</feature>
<feature type="region of interest" description="Disordered" evidence="4">
    <location>
        <begin position="546"/>
        <end position="599"/>
    </location>
</feature>
<feature type="compositionally biased region" description="Basic and acidic residues" evidence="4">
    <location>
        <begin position="674"/>
        <end position="686"/>
    </location>
</feature>
<dbReference type="NCBIfam" id="TIGR00229">
    <property type="entry name" value="sensory_box"/>
    <property type="match status" value="1"/>
</dbReference>
<reference evidence="6 7" key="1">
    <citation type="submission" date="2018-06" db="EMBL/GenBank/DDBJ databases">
        <title>A transcriptomic atlas of mushroom development highlights an independent origin of complex multicellularity.</title>
        <authorList>
            <consortium name="DOE Joint Genome Institute"/>
            <person name="Krizsan K."/>
            <person name="Almasi E."/>
            <person name="Merenyi Z."/>
            <person name="Sahu N."/>
            <person name="Viragh M."/>
            <person name="Koszo T."/>
            <person name="Mondo S."/>
            <person name="Kiss B."/>
            <person name="Balint B."/>
            <person name="Kues U."/>
            <person name="Barry K."/>
            <person name="Hegedus J.C."/>
            <person name="Henrissat B."/>
            <person name="Johnson J."/>
            <person name="Lipzen A."/>
            <person name="Ohm R."/>
            <person name="Nagy I."/>
            <person name="Pangilinan J."/>
            <person name="Yan J."/>
            <person name="Xiong Y."/>
            <person name="Grigoriev I.V."/>
            <person name="Hibbett D.S."/>
            <person name="Nagy L.G."/>
        </authorList>
    </citation>
    <scope>NUCLEOTIDE SEQUENCE [LARGE SCALE GENOMIC DNA]</scope>
    <source>
        <strain evidence="6 7">SZMC22713</strain>
    </source>
</reference>
<name>A0A4Y7PM81_9AGAM</name>
<dbReference type="Gene3D" id="3.30.450.20">
    <property type="entry name" value="PAS domain"/>
    <property type="match status" value="2"/>
</dbReference>
<dbReference type="Pfam" id="PF00989">
    <property type="entry name" value="PAS"/>
    <property type="match status" value="1"/>
</dbReference>
<sequence>MNDSMPFDAYFTDPYDNASPSGSGSHHGSAHDSVGPQLSYDDRMLGLEPSAFCNNVQFEMPSFMMTGGPPLLAPGGGAEVLPPMFSPQGSYTGGTWYDKNAEIKYYNQDGAAMVPPPSASLTSHPFTFPDASPSRSINPTSLSLSQYPSPPLPLPLPSHPSSFSVSPKGLPIYSASGFDMLSILSRVATRPSPKIVLGPVDLTCSFVVVDVRRHDSPIVYASPSFCALTGYAENEVLGRNCRFLQSPDGAPLERGERRRYTSADAVSYLKRCLGADKECQVSLINYRKDGGAFINLVTVIPVPAGEYNPDGSPGDDIAYHVGFQVDLTEQPHAILQRLHDGSYIVNYSNSASGPVSVPQAVGHGLRALSSGMSKDLRTLLADQKFQKSLNFSMSTIAPNTAISTSSASADHKSTGSSGTTEAPDLLSTLNLLLLEHGPDFVHVLSLKGYFLYVSPSVRKVLGYEAAELVGKSITEYCHPSDVVPLIRELKESSAPSGGGGGHTGMGNVASGGSVAEIMAMGGLQQQQQQRESLPFNFDNIVGGGGSSSTSQFASSSSTSSSYPPSQFVPSHFNTLNGPHLPNISTSTSHHPHHQNAHAHPKTVDLLFRARAKSGAYVWVECLGRLHVEPGKGRKAVVLSGRVRSMPGLAWESVCRAGGLSVNTAAAGLGGGDAMKVEDARERERVGDSPPRPSTADGGLSPSHSSPSSQNQTQTQTQNHSVLHPQPPQPHQKQKQKEKEQEFWGMLSREGTFLVAGAGVRDVLGWGAGEMIGRCLREFVGGPSPSATSGGATGGGGGGGGGAGQRRKQQQQQMEERRPGSSGSVRSSSSRSESGSGRGSPPGISGASLHAAETQTLQRLKDGLVRASAAADLSPPPPPPPPSHPNAKHINSNNNSSADGVSQVDNGEAVKVRCEMRRRDGGRVPLEVVFYPSAPSGLPASSSSVAETGALRKGKGVKGKGAAMGMGMGMRPPRAPVVCQFKVIGEAGTDGMANTNGMAPMPMGSSFPSSSSLSGAISDAHMASSSLGANANANANAAPGRIVHAHGTNVFEELEVGRETSWQYELQQLKFANRRLMEEVEALEAQVAGGSSGGSGGSDAGSASGDGVGAGPSASPIEVQAQAEQQVSHPHNILPPLPPIKTVGLSASPSTPYALSAPPYITPSPAQQQLANALAMSHAHAQHEQHGQQTHQPHPQQHPQHGHEHGRRRPHSQSLSLRMPGGGAGTAYQHVSASATSLGKRPWDAMNASISPT</sequence>
<feature type="compositionally biased region" description="Low complexity" evidence="4">
    <location>
        <begin position="700"/>
        <end position="720"/>
    </location>
</feature>
<feature type="region of interest" description="Disordered" evidence="4">
    <location>
        <begin position="867"/>
        <end position="905"/>
    </location>
</feature>
<protein>
    <recommendedName>
        <fullName evidence="5">PAS domain-containing protein</fullName>
    </recommendedName>
</protein>
<feature type="compositionally biased region" description="Pro residues" evidence="4">
    <location>
        <begin position="873"/>
        <end position="883"/>
    </location>
</feature>
<feature type="compositionally biased region" description="Polar residues" evidence="4">
    <location>
        <begin position="888"/>
        <end position="904"/>
    </location>
</feature>
<feature type="compositionally biased region" description="Gly residues" evidence="4">
    <location>
        <begin position="1089"/>
        <end position="1109"/>
    </location>
</feature>
<accession>A0A4Y7PM81</accession>
<keyword evidence="7" id="KW-1185">Reference proteome</keyword>
<feature type="compositionally biased region" description="Polar residues" evidence="4">
    <location>
        <begin position="571"/>
        <end position="588"/>
    </location>
</feature>
<feature type="region of interest" description="Disordered" evidence="4">
    <location>
        <begin position="1167"/>
        <end position="1252"/>
    </location>
</feature>
<dbReference type="InterPro" id="IPR013767">
    <property type="entry name" value="PAS_fold"/>
</dbReference>
<evidence type="ECO:0000313" key="7">
    <source>
        <dbReference type="Proteomes" id="UP000294933"/>
    </source>
</evidence>
<evidence type="ECO:0000313" key="6">
    <source>
        <dbReference type="EMBL" id="TDL16156.1"/>
    </source>
</evidence>
<feature type="domain" description="PAS" evidence="5">
    <location>
        <begin position="433"/>
        <end position="496"/>
    </location>
</feature>
<dbReference type="GO" id="GO:0005634">
    <property type="term" value="C:nucleus"/>
    <property type="evidence" value="ECO:0007669"/>
    <property type="project" value="TreeGrafter"/>
</dbReference>
<dbReference type="OrthoDB" id="447251at2759"/>
<feature type="compositionally biased region" description="Low complexity" evidence="4">
    <location>
        <begin position="1186"/>
        <end position="1198"/>
    </location>
</feature>
<feature type="compositionally biased region" description="Low complexity" evidence="4">
    <location>
        <begin position="19"/>
        <end position="33"/>
    </location>
</feature>
<dbReference type="PANTHER" id="PTHR47429:SF7">
    <property type="entry name" value="GATA-FACTOR"/>
    <property type="match status" value="1"/>
</dbReference>
<dbReference type="PROSITE" id="PS50112">
    <property type="entry name" value="PAS"/>
    <property type="match status" value="2"/>
</dbReference>
<dbReference type="PANTHER" id="PTHR47429">
    <property type="entry name" value="PROTEIN TWIN LOV 1"/>
    <property type="match status" value="1"/>
</dbReference>
<dbReference type="STRING" id="50990.A0A4Y7PM81"/>
<evidence type="ECO:0000256" key="4">
    <source>
        <dbReference type="SAM" id="MobiDB-lite"/>
    </source>
</evidence>
<feature type="region of interest" description="Disordered" evidence="4">
    <location>
        <begin position="124"/>
        <end position="148"/>
    </location>
</feature>
<dbReference type="SMART" id="SM00091">
    <property type="entry name" value="PAS"/>
    <property type="match status" value="3"/>
</dbReference>
<evidence type="ECO:0000256" key="1">
    <source>
        <dbReference type="ARBA" id="ARBA00022630"/>
    </source>
</evidence>
<dbReference type="AlphaFoldDB" id="A0A4Y7PM81"/>
<dbReference type="Proteomes" id="UP000294933">
    <property type="component" value="Unassembled WGS sequence"/>
</dbReference>
<dbReference type="GO" id="GO:0006355">
    <property type="term" value="P:regulation of DNA-templated transcription"/>
    <property type="evidence" value="ECO:0007669"/>
    <property type="project" value="InterPro"/>
</dbReference>
<feature type="region of interest" description="Disordered" evidence="4">
    <location>
        <begin position="782"/>
        <end position="846"/>
    </location>
</feature>
<evidence type="ECO:0000256" key="2">
    <source>
        <dbReference type="ARBA" id="ARBA00022643"/>
    </source>
</evidence>
<dbReference type="CDD" id="cd00130">
    <property type="entry name" value="PAS"/>
    <property type="match status" value="2"/>
</dbReference>
<keyword evidence="3" id="KW-0157">Chromophore</keyword>
<feature type="domain" description="PAS" evidence="5">
    <location>
        <begin position="215"/>
        <end position="240"/>
    </location>
</feature>
<keyword evidence="1" id="KW-0285">Flavoprotein</keyword>
<gene>
    <name evidence="6" type="ORF">BD410DRAFT_646025</name>
</gene>
<organism evidence="6 7">
    <name type="scientific">Rickenella mellea</name>
    <dbReference type="NCBI Taxonomy" id="50990"/>
    <lineage>
        <taxon>Eukaryota</taxon>
        <taxon>Fungi</taxon>
        <taxon>Dikarya</taxon>
        <taxon>Basidiomycota</taxon>
        <taxon>Agaricomycotina</taxon>
        <taxon>Agaricomycetes</taxon>
        <taxon>Hymenochaetales</taxon>
        <taxon>Rickenellaceae</taxon>
        <taxon>Rickenella</taxon>
    </lineage>
</organism>
<feature type="region of interest" description="Disordered" evidence="4">
    <location>
        <begin position="12"/>
        <end position="37"/>
    </location>
</feature>
<dbReference type="EMBL" id="ML170250">
    <property type="protein sequence ID" value="TDL16156.1"/>
    <property type="molecule type" value="Genomic_DNA"/>
</dbReference>
<dbReference type="SUPFAM" id="SSF55785">
    <property type="entry name" value="PYP-like sensor domain (PAS domain)"/>
    <property type="match status" value="2"/>
</dbReference>
<evidence type="ECO:0000259" key="5">
    <source>
        <dbReference type="PROSITE" id="PS50112"/>
    </source>
</evidence>
<feature type="region of interest" description="Disordered" evidence="4">
    <location>
        <begin position="1086"/>
        <end position="1139"/>
    </location>
</feature>
<dbReference type="InterPro" id="IPR035965">
    <property type="entry name" value="PAS-like_dom_sf"/>
</dbReference>
<proteinExistence type="predicted"/>
<dbReference type="Pfam" id="PF13426">
    <property type="entry name" value="PAS_9"/>
    <property type="match status" value="1"/>
</dbReference>
<dbReference type="InterPro" id="IPR000014">
    <property type="entry name" value="PAS"/>
</dbReference>
<feature type="region of interest" description="Disordered" evidence="4">
    <location>
        <begin position="663"/>
        <end position="741"/>
    </location>
</feature>
<feature type="compositionally biased region" description="Low complexity" evidence="4">
    <location>
        <begin position="819"/>
        <end position="846"/>
    </location>
</feature>
<feature type="compositionally biased region" description="Gly residues" evidence="4">
    <location>
        <begin position="790"/>
        <end position="803"/>
    </location>
</feature>